<dbReference type="RefSeq" id="WP_155363131.1">
    <property type="nucleotide sequence ID" value="NZ_CP043930.1"/>
</dbReference>
<protein>
    <submittedName>
        <fullName evidence="5">SDR family NAD(P)-dependent oxidoreductase</fullName>
    </submittedName>
</protein>
<evidence type="ECO:0000313" key="5">
    <source>
        <dbReference type="EMBL" id="QGQ22040.1"/>
    </source>
</evidence>
<gene>
    <name evidence="5" type="ORF">F1728_04735</name>
</gene>
<evidence type="ECO:0000256" key="3">
    <source>
        <dbReference type="RuleBase" id="RU000363"/>
    </source>
</evidence>
<accession>A0A6I6A7Z9</accession>
<comment type="similarity">
    <text evidence="1 3">Belongs to the short-chain dehydrogenases/reductases (SDR) family.</text>
</comment>
<reference evidence="5 6" key="1">
    <citation type="submission" date="2019-09" db="EMBL/GenBank/DDBJ databases">
        <title>Gimesia benthica sp. nov., a novel bacterium isolated from deep-sea water of the Northwest Indian Ocean.</title>
        <authorList>
            <person name="Dai X."/>
        </authorList>
    </citation>
    <scope>NUCLEOTIDE SEQUENCE [LARGE SCALE GENOMIC DNA]</scope>
    <source>
        <strain evidence="5 6">E7</strain>
    </source>
</reference>
<dbReference type="GO" id="GO:0016491">
    <property type="term" value="F:oxidoreductase activity"/>
    <property type="evidence" value="ECO:0007669"/>
    <property type="project" value="UniProtKB-KW"/>
</dbReference>
<dbReference type="KEGG" id="gim:F1728_04735"/>
<dbReference type="Pfam" id="PF00106">
    <property type="entry name" value="adh_short"/>
    <property type="match status" value="1"/>
</dbReference>
<dbReference type="PRINTS" id="PR00081">
    <property type="entry name" value="GDHRDH"/>
</dbReference>
<evidence type="ECO:0000256" key="4">
    <source>
        <dbReference type="SAM" id="MobiDB-lite"/>
    </source>
</evidence>
<evidence type="ECO:0000256" key="1">
    <source>
        <dbReference type="ARBA" id="ARBA00006484"/>
    </source>
</evidence>
<dbReference type="AlphaFoldDB" id="A0A6I6A7Z9"/>
<keyword evidence="2" id="KW-0560">Oxidoreductase</keyword>
<dbReference type="CDD" id="cd05233">
    <property type="entry name" value="SDR_c"/>
    <property type="match status" value="1"/>
</dbReference>
<dbReference type="InterPro" id="IPR002347">
    <property type="entry name" value="SDR_fam"/>
</dbReference>
<keyword evidence="6" id="KW-1185">Reference proteome</keyword>
<dbReference type="PANTHER" id="PTHR44196:SF1">
    <property type="entry name" value="DEHYDROGENASE_REDUCTASE SDR FAMILY MEMBER 7B"/>
    <property type="match status" value="1"/>
</dbReference>
<dbReference type="Gene3D" id="3.40.50.720">
    <property type="entry name" value="NAD(P)-binding Rossmann-like Domain"/>
    <property type="match status" value="1"/>
</dbReference>
<organism evidence="5 6">
    <name type="scientific">Gimesia benthica</name>
    <dbReference type="NCBI Taxonomy" id="2608982"/>
    <lineage>
        <taxon>Bacteria</taxon>
        <taxon>Pseudomonadati</taxon>
        <taxon>Planctomycetota</taxon>
        <taxon>Planctomycetia</taxon>
        <taxon>Planctomycetales</taxon>
        <taxon>Planctomycetaceae</taxon>
        <taxon>Gimesia</taxon>
    </lineage>
</organism>
<evidence type="ECO:0000313" key="6">
    <source>
        <dbReference type="Proteomes" id="UP000427281"/>
    </source>
</evidence>
<dbReference type="PANTHER" id="PTHR44196">
    <property type="entry name" value="DEHYDROGENASE/REDUCTASE SDR FAMILY MEMBER 7B"/>
    <property type="match status" value="1"/>
</dbReference>
<evidence type="ECO:0000256" key="2">
    <source>
        <dbReference type="ARBA" id="ARBA00023002"/>
    </source>
</evidence>
<dbReference type="SUPFAM" id="SSF51735">
    <property type="entry name" value="NAD(P)-binding Rossmann-fold domains"/>
    <property type="match status" value="1"/>
</dbReference>
<dbReference type="EMBL" id="CP043930">
    <property type="protein sequence ID" value="QGQ22040.1"/>
    <property type="molecule type" value="Genomic_DNA"/>
</dbReference>
<dbReference type="Proteomes" id="UP000427281">
    <property type="component" value="Chromosome"/>
</dbReference>
<proteinExistence type="inferred from homology"/>
<sequence>MKILNGKRALITGAAAGIGREIAMSLAREGVNVYLLDIDEAGLLPVVEQAKDAGVAVIGRYCDLSDTTQITDCLKDLLSEWGGLDILVNNAGIACYGPTDEMTEQQWNQLLGVNLLAPIELTRQLLPTLLSQSESHILNVGSLASLVAGSKLTAYNISKFGLLGLSESLLAEYGRSTLGVTALCPGFVNTQIFQNSPRIGSSRQVRTPPAWLTTTPETVAAKAVRAIQKNQPLVVVTPLAKFLWFCKRMMPSLFLKVMRRRPKKRHSKTACELHPSPELLTESGGQRAA</sequence>
<feature type="region of interest" description="Disordered" evidence="4">
    <location>
        <begin position="265"/>
        <end position="289"/>
    </location>
</feature>
<dbReference type="GO" id="GO:0016020">
    <property type="term" value="C:membrane"/>
    <property type="evidence" value="ECO:0007669"/>
    <property type="project" value="TreeGrafter"/>
</dbReference>
<dbReference type="PRINTS" id="PR00080">
    <property type="entry name" value="SDRFAMILY"/>
</dbReference>
<name>A0A6I6A7Z9_9PLAN</name>
<dbReference type="InterPro" id="IPR036291">
    <property type="entry name" value="NAD(P)-bd_dom_sf"/>
</dbReference>